<proteinExistence type="predicted"/>
<dbReference type="EMBL" id="CM044706">
    <property type="protein sequence ID" value="KAI5657220.1"/>
    <property type="molecule type" value="Genomic_DNA"/>
</dbReference>
<reference evidence="2" key="1">
    <citation type="journal article" date="2023" name="Nat. Plants">
        <title>Single-cell RNA sequencing provides a high-resolution roadmap for understanding the multicellular compartmentation of specialized metabolism.</title>
        <authorList>
            <person name="Sun S."/>
            <person name="Shen X."/>
            <person name="Li Y."/>
            <person name="Li Y."/>
            <person name="Wang S."/>
            <person name="Li R."/>
            <person name="Zhang H."/>
            <person name="Shen G."/>
            <person name="Guo B."/>
            <person name="Wei J."/>
            <person name="Xu J."/>
            <person name="St-Pierre B."/>
            <person name="Chen S."/>
            <person name="Sun C."/>
        </authorList>
    </citation>
    <scope>NUCLEOTIDE SEQUENCE [LARGE SCALE GENOMIC DNA]</scope>
</reference>
<keyword evidence="2" id="KW-1185">Reference proteome</keyword>
<sequence>MASSNRHWPSMFKSKPSHHHHQWQPTDINSSLISTGCQRSPHPSSGCEERSPEPKPRWNPRPEQIRILEAIFNSGMVNPPRDEIRKIRAQLQEYGQVGDANVFYWFQNRKSRSKHKQRHLQNKSQTSLNAPTTTTTTTAAARPITTHHPNSSSSSSSDKSSPNSTDKILSLGATNSPTASVNQTFFQSQNDFLSVPFFFPPPPALQQPTSGSGGSTSGAAPNYLSQGFSFPDVTDHNSVETCSGLLLSDLLLMNNHGSLKKAADDDKMKLNYSFTPTLSPTITSSISTIDTIPAGGETGGPTKSTVFINDVAFEVTMAPFNVRESFGDDAVLVHSSGQPVLTNEWGVTLEPLQHGTFYYLIRTISERKVVVNYI</sequence>
<organism evidence="1 2">
    <name type="scientific">Catharanthus roseus</name>
    <name type="common">Madagascar periwinkle</name>
    <name type="synonym">Vinca rosea</name>
    <dbReference type="NCBI Taxonomy" id="4058"/>
    <lineage>
        <taxon>Eukaryota</taxon>
        <taxon>Viridiplantae</taxon>
        <taxon>Streptophyta</taxon>
        <taxon>Embryophyta</taxon>
        <taxon>Tracheophyta</taxon>
        <taxon>Spermatophyta</taxon>
        <taxon>Magnoliopsida</taxon>
        <taxon>eudicotyledons</taxon>
        <taxon>Gunneridae</taxon>
        <taxon>Pentapetalae</taxon>
        <taxon>asterids</taxon>
        <taxon>lamiids</taxon>
        <taxon>Gentianales</taxon>
        <taxon>Apocynaceae</taxon>
        <taxon>Rauvolfioideae</taxon>
        <taxon>Vinceae</taxon>
        <taxon>Catharanthinae</taxon>
        <taxon>Catharanthus</taxon>
    </lineage>
</organism>
<name>A0ACC0A8K8_CATRO</name>
<evidence type="ECO:0000313" key="2">
    <source>
        <dbReference type="Proteomes" id="UP001060085"/>
    </source>
</evidence>
<protein>
    <submittedName>
        <fullName evidence="1">Uncharacterized protein</fullName>
    </submittedName>
</protein>
<gene>
    <name evidence="1" type="ORF">M9H77_26013</name>
</gene>
<dbReference type="Proteomes" id="UP001060085">
    <property type="component" value="Linkage Group LG06"/>
</dbReference>
<comment type="caution">
    <text evidence="1">The sequence shown here is derived from an EMBL/GenBank/DDBJ whole genome shotgun (WGS) entry which is preliminary data.</text>
</comment>
<evidence type="ECO:0000313" key="1">
    <source>
        <dbReference type="EMBL" id="KAI5657220.1"/>
    </source>
</evidence>
<accession>A0ACC0A8K8</accession>